<dbReference type="Proteomes" id="UP000093122">
    <property type="component" value="Unassembled WGS sequence"/>
</dbReference>
<comment type="function">
    <text evidence="8 9">This protein is involved in the repair of mismatches in DNA. It is possible that it carries out the mismatch recognition step. This protein has a weak ATPase activity.</text>
</comment>
<dbReference type="SUPFAM" id="SSF52540">
    <property type="entry name" value="P-loop containing nucleoside triphosphate hydrolases"/>
    <property type="match status" value="1"/>
</dbReference>
<evidence type="ECO:0000313" key="13">
    <source>
        <dbReference type="EMBL" id="RDY78773.1"/>
    </source>
</evidence>
<evidence type="ECO:0000256" key="7">
    <source>
        <dbReference type="ARBA" id="ARBA00023204"/>
    </source>
</evidence>
<evidence type="ECO:0000259" key="11">
    <source>
        <dbReference type="PROSITE" id="PS00486"/>
    </source>
</evidence>
<reference evidence="12 14" key="1">
    <citation type="journal article" date="2016" name="Sci. Rep.">
        <title>Serotype IV Streptococcus agalactiae ST-452 has arisen from large genomic recombination events between CC23 and the hypervirulent CC17 lineages.</title>
        <authorList>
            <person name="Campisi E."/>
            <person name="Rinaudo C.D."/>
            <person name="Donati C."/>
            <person name="Barucco M."/>
            <person name="Torricelli G."/>
            <person name="Edwards M.S."/>
            <person name="Baker C.J."/>
            <person name="Margarit I."/>
            <person name="Rosini R."/>
        </authorList>
    </citation>
    <scope>NUCLEOTIDE SEQUENCE [LARGE SCALE GENOMIC DNA]</scope>
    <source>
        <strain evidence="12 14">CZ-PW-140</strain>
    </source>
</reference>
<keyword evidence="3 9" id="KW-0547">Nucleotide-binding</keyword>
<dbReference type="AlphaFoldDB" id="A0A0E1EQM9"/>
<dbReference type="HAMAP" id="MF_00096">
    <property type="entry name" value="MutS"/>
    <property type="match status" value="1"/>
</dbReference>
<dbReference type="GO" id="GO:0140664">
    <property type="term" value="F:ATP-dependent DNA damage sensor activity"/>
    <property type="evidence" value="ECO:0007669"/>
    <property type="project" value="InterPro"/>
</dbReference>
<dbReference type="InterPro" id="IPR016151">
    <property type="entry name" value="DNA_mismatch_repair_MutS_N"/>
</dbReference>
<evidence type="ECO:0000256" key="8">
    <source>
        <dbReference type="ARBA" id="ARBA00024647"/>
    </source>
</evidence>
<dbReference type="OMA" id="TPMMAQY"/>
<comment type="caution">
    <text evidence="13">The sequence shown here is derived from an EMBL/GenBank/DDBJ whole genome shotgun (WGS) entry which is preliminary data.</text>
</comment>
<dbReference type="InterPro" id="IPR036187">
    <property type="entry name" value="DNA_mismatch_repair_MutS_sf"/>
</dbReference>
<dbReference type="GO" id="GO:0003684">
    <property type="term" value="F:damaged DNA binding"/>
    <property type="evidence" value="ECO:0007669"/>
    <property type="project" value="UniProtKB-UniRule"/>
</dbReference>
<dbReference type="InterPro" id="IPR000432">
    <property type="entry name" value="DNA_mismatch_repair_MutS_C"/>
</dbReference>
<name>A0A0E1EQM9_STRAG</name>
<feature type="binding site" evidence="9">
    <location>
        <begin position="603"/>
        <end position="610"/>
    </location>
    <ligand>
        <name>ATP</name>
        <dbReference type="ChEBI" id="CHEBI:30616"/>
    </ligand>
</feature>
<dbReference type="PIRSF" id="PIRSF037677">
    <property type="entry name" value="DNA_mis_repair_Msh6"/>
    <property type="match status" value="1"/>
</dbReference>
<dbReference type="Pfam" id="PF00488">
    <property type="entry name" value="MutS_V"/>
    <property type="match status" value="1"/>
</dbReference>
<dbReference type="GO" id="GO:0006298">
    <property type="term" value="P:mismatch repair"/>
    <property type="evidence" value="ECO:0007669"/>
    <property type="project" value="UniProtKB-UniRule"/>
</dbReference>
<evidence type="ECO:0000313" key="14">
    <source>
        <dbReference type="Proteomes" id="UP000093122"/>
    </source>
</evidence>
<dbReference type="KEGG" id="sage:EN72_10980"/>
<reference evidence="13 15" key="2">
    <citation type="journal article" date="2018" name="Emerg. Microbes Infect.">
        <title>Phenotypic and molecular analysis of nontypeable Group B streptococci: identification of cps2a and hybrid cps2a/cps5 Group B streptococcal capsule gene clusters.</title>
        <authorList>
            <person name="Alhhazmi A."/>
            <person name="Tyrrell G.J."/>
        </authorList>
    </citation>
    <scope>NUCLEOTIDE SEQUENCE [LARGE SCALE GENOMIC DNA]</scope>
    <source>
        <strain evidence="13 15">PLGBS17</strain>
    </source>
</reference>
<dbReference type="Pfam" id="PF05190">
    <property type="entry name" value="MutS_IV"/>
    <property type="match status" value="1"/>
</dbReference>
<dbReference type="Pfam" id="PF05188">
    <property type="entry name" value="MutS_II"/>
    <property type="match status" value="1"/>
</dbReference>
<dbReference type="Gene3D" id="3.30.420.110">
    <property type="entry name" value="MutS, connector domain"/>
    <property type="match status" value="1"/>
</dbReference>
<evidence type="ECO:0000256" key="2">
    <source>
        <dbReference type="ARBA" id="ARBA00021982"/>
    </source>
</evidence>
<dbReference type="InterPro" id="IPR045076">
    <property type="entry name" value="MutS"/>
</dbReference>
<dbReference type="SMART" id="SM00534">
    <property type="entry name" value="MUTSac"/>
    <property type="match status" value="1"/>
</dbReference>
<dbReference type="PANTHER" id="PTHR11361">
    <property type="entry name" value="DNA MISMATCH REPAIR PROTEIN MUTS FAMILY MEMBER"/>
    <property type="match status" value="1"/>
</dbReference>
<gene>
    <name evidence="9 13" type="primary">mutS</name>
    <name evidence="12" type="ORF">AX245_00505</name>
    <name evidence="13" type="ORF">C4618_10040</name>
</gene>
<evidence type="ECO:0000256" key="4">
    <source>
        <dbReference type="ARBA" id="ARBA00022763"/>
    </source>
</evidence>
<dbReference type="PROSITE" id="PS00486">
    <property type="entry name" value="DNA_MISMATCH_REPAIR_2"/>
    <property type="match status" value="1"/>
</dbReference>
<sequence length="858" mass="96992">MAKPTISPGMQQYLDIKENYPDAFLLFRMGDFYELFYDDAVKAAQILEISLTSRNKNAEKPIPMAGVPYHSAQQYIDVLVELGYKVAIAEQMEDPKKAVGVVKREVVQVVTPGTVVESTKPDSANNFLVAIDSQDQQTFGLAYMDVSTGEFQATLLTDFESVRSEILNLKAREIVVGYQLTDEKNHLLTKQMNLLLSYEDERLNDIHLIDEQLTDLEISAAEKLLQYVHRTQKRELSHLQKVVHYEIKDYLQMSYATKNSLDLLENARTSKKHGSLYWLLDETKTAMGTRMLRTWIDRPLVSMNRIKERQDIIQVFLDYFFERNDLTESLKGVYDIERLASRVSFGKANPKDLLQLGQTLSQIPRIKMILQSFNQPELDIVVNKIDTMPELESLINTAIAPEAQATITEGNIIKSGFDKQLDNYRTVMREGTGWIADIEAKERAASGIGTLKIDYNKKDGYYFHVTNSNLSLVPEHFFRKATLKNSERYGTAELAKIEGEVLEAREQSSNLEYDIFMRVRAQVESYIKRLQELAKTIATVDVLQSLAVVAENHHYVRPKFNDEHQIKIKNGRHATVEKVMGVQEYIPNSIYFDSQTDIQLITGPNMSGKSTYMRQLALTVIMAQMGGFVSADEVDLPVFDAIFTRIGAADDLISGQSTFMVEMMEANQAVKRASDKSLILFDELGRGTATYDGMALAQSIIEYIHDRVRAKTMFATHYHELTDLSEQLTRLVNVHVATLERDGEVTFLHKIESGPADKSYGIHVAKIAGLPIDLLDRATDILSQLEADAVQLIVSAPQEAVTADLNEELDSEKQQGQLSLFEEPSNAGRVIEELEAIDIMNLTPMQAMNAIFDLKKLL</sequence>
<dbReference type="InterPro" id="IPR007695">
    <property type="entry name" value="DNA_mismatch_repair_MutS-lik_N"/>
</dbReference>
<organism evidence="13 15">
    <name type="scientific">Streptococcus agalactiae</name>
    <dbReference type="NCBI Taxonomy" id="1311"/>
    <lineage>
        <taxon>Bacteria</taxon>
        <taxon>Bacillati</taxon>
        <taxon>Bacillota</taxon>
        <taxon>Bacilli</taxon>
        <taxon>Lactobacillales</taxon>
        <taxon>Streptococcaceae</taxon>
        <taxon>Streptococcus</taxon>
    </lineage>
</organism>
<dbReference type="SUPFAM" id="SSF53150">
    <property type="entry name" value="DNA repair protein MutS, domain II"/>
    <property type="match status" value="1"/>
</dbReference>
<evidence type="ECO:0000313" key="15">
    <source>
        <dbReference type="Proteomes" id="UP000256718"/>
    </source>
</evidence>
<dbReference type="PANTHER" id="PTHR11361:SF34">
    <property type="entry name" value="DNA MISMATCH REPAIR PROTEIN MSH1, MITOCHONDRIAL"/>
    <property type="match status" value="1"/>
</dbReference>
<dbReference type="GO" id="GO:0005524">
    <property type="term" value="F:ATP binding"/>
    <property type="evidence" value="ECO:0007669"/>
    <property type="project" value="UniProtKB-UniRule"/>
</dbReference>
<evidence type="ECO:0000256" key="6">
    <source>
        <dbReference type="ARBA" id="ARBA00023125"/>
    </source>
</evidence>
<keyword evidence="6 9" id="KW-0238">DNA-binding</keyword>
<dbReference type="FunFam" id="3.40.50.300:FF:000896">
    <property type="entry name" value="DNA mismatch repair protein MutS"/>
    <property type="match status" value="1"/>
</dbReference>
<dbReference type="InterPro" id="IPR007696">
    <property type="entry name" value="DNA_mismatch_repair_MutS_core"/>
</dbReference>
<dbReference type="RefSeq" id="WP_001118379.1">
    <property type="nucleotide sequence ID" value="NZ_BCNI01000003.1"/>
</dbReference>
<dbReference type="SUPFAM" id="SSF55271">
    <property type="entry name" value="DNA repair protein MutS, domain I"/>
    <property type="match status" value="1"/>
</dbReference>
<dbReference type="SMART" id="SM00533">
    <property type="entry name" value="MUTSd"/>
    <property type="match status" value="1"/>
</dbReference>
<dbReference type="InterPro" id="IPR017261">
    <property type="entry name" value="DNA_mismatch_repair_MutS/MSH"/>
</dbReference>
<dbReference type="Proteomes" id="UP000256718">
    <property type="component" value="Unassembled WGS sequence"/>
</dbReference>
<dbReference type="EMBL" id="MAWT01000007">
    <property type="protein sequence ID" value="OCM72376.1"/>
    <property type="molecule type" value="Genomic_DNA"/>
</dbReference>
<dbReference type="NCBIfam" id="NF003810">
    <property type="entry name" value="PRK05399.1"/>
    <property type="match status" value="1"/>
</dbReference>
<dbReference type="NCBIfam" id="TIGR01070">
    <property type="entry name" value="mutS1"/>
    <property type="match status" value="1"/>
</dbReference>
<dbReference type="InterPro" id="IPR007860">
    <property type="entry name" value="DNA_mmatch_repair_MutS_con_dom"/>
</dbReference>
<evidence type="ECO:0000256" key="3">
    <source>
        <dbReference type="ARBA" id="ARBA00022741"/>
    </source>
</evidence>
<dbReference type="InterPro" id="IPR027417">
    <property type="entry name" value="P-loop_NTPase"/>
</dbReference>
<dbReference type="GO" id="GO:0030983">
    <property type="term" value="F:mismatched DNA binding"/>
    <property type="evidence" value="ECO:0007669"/>
    <property type="project" value="InterPro"/>
</dbReference>
<dbReference type="InterPro" id="IPR007861">
    <property type="entry name" value="DNA_mismatch_repair_MutS_clamp"/>
</dbReference>
<proteinExistence type="inferred from homology"/>
<dbReference type="Gene3D" id="3.40.50.300">
    <property type="entry name" value="P-loop containing nucleotide triphosphate hydrolases"/>
    <property type="match status" value="1"/>
</dbReference>
<dbReference type="GO" id="GO:0005829">
    <property type="term" value="C:cytosol"/>
    <property type="evidence" value="ECO:0007669"/>
    <property type="project" value="TreeGrafter"/>
</dbReference>
<dbReference type="FunFam" id="1.10.1420.10:FF:000001">
    <property type="entry name" value="DNA mismatch repair protein MutS"/>
    <property type="match status" value="1"/>
</dbReference>
<dbReference type="Gene3D" id="3.40.1170.10">
    <property type="entry name" value="DNA repair protein MutS, domain I"/>
    <property type="match status" value="1"/>
</dbReference>
<protein>
    <recommendedName>
        <fullName evidence="2 9">DNA mismatch repair protein MutS</fullName>
    </recommendedName>
</protein>
<evidence type="ECO:0000256" key="1">
    <source>
        <dbReference type="ARBA" id="ARBA00006271"/>
    </source>
</evidence>
<dbReference type="Pfam" id="PF01624">
    <property type="entry name" value="MutS_I"/>
    <property type="match status" value="1"/>
</dbReference>
<evidence type="ECO:0000313" key="12">
    <source>
        <dbReference type="EMBL" id="OCM72376.1"/>
    </source>
</evidence>
<dbReference type="SMR" id="A0A0E1EQM9"/>
<comment type="similarity">
    <text evidence="1 9 10">Belongs to the DNA mismatch repair MutS family.</text>
</comment>
<evidence type="ECO:0000256" key="9">
    <source>
        <dbReference type="HAMAP-Rule" id="MF_00096"/>
    </source>
</evidence>
<keyword evidence="7 9" id="KW-0234">DNA repair</keyword>
<dbReference type="InterPro" id="IPR005748">
    <property type="entry name" value="DNA_mismatch_repair_MutS"/>
</dbReference>
<dbReference type="Gene3D" id="1.10.1420.10">
    <property type="match status" value="2"/>
</dbReference>
<dbReference type="CDD" id="cd03284">
    <property type="entry name" value="ABC_MutS1"/>
    <property type="match status" value="1"/>
</dbReference>
<evidence type="ECO:0000256" key="5">
    <source>
        <dbReference type="ARBA" id="ARBA00022840"/>
    </source>
</evidence>
<feature type="domain" description="DNA mismatch repair proteins mutS family" evidence="11">
    <location>
        <begin position="677"/>
        <end position="693"/>
    </location>
</feature>
<dbReference type="InterPro" id="IPR036678">
    <property type="entry name" value="MutS_con_dom_sf"/>
</dbReference>
<keyword evidence="4 9" id="KW-0227">DNA damage</keyword>
<accession>A0A0E1EQM9</accession>
<evidence type="ECO:0000256" key="10">
    <source>
        <dbReference type="RuleBase" id="RU003756"/>
    </source>
</evidence>
<dbReference type="Pfam" id="PF05192">
    <property type="entry name" value="MutS_III"/>
    <property type="match status" value="1"/>
</dbReference>
<keyword evidence="5 9" id="KW-0067">ATP-binding</keyword>
<dbReference type="SUPFAM" id="SSF48334">
    <property type="entry name" value="DNA repair protein MutS, domain III"/>
    <property type="match status" value="1"/>
</dbReference>
<dbReference type="EMBL" id="QHGZ01000209">
    <property type="protein sequence ID" value="RDY78773.1"/>
    <property type="molecule type" value="Genomic_DNA"/>
</dbReference>
<dbReference type="FunFam" id="3.40.1170.10:FF:000001">
    <property type="entry name" value="DNA mismatch repair protein MutS"/>
    <property type="match status" value="1"/>
</dbReference>